<evidence type="ECO:0000313" key="2">
    <source>
        <dbReference type="Proteomes" id="UP000295163"/>
    </source>
</evidence>
<dbReference type="AlphaFoldDB" id="A0A4R5Y187"/>
<gene>
    <name evidence="1" type="ORF">E2R59_16905</name>
</gene>
<accession>A0A4R5Y187</accession>
<evidence type="ECO:0000313" key="1">
    <source>
        <dbReference type="EMBL" id="TDL38121.1"/>
    </source>
</evidence>
<protein>
    <recommendedName>
        <fullName evidence="3">Universal stress protein</fullName>
    </recommendedName>
</protein>
<comment type="caution">
    <text evidence="1">The sequence shown here is derived from an EMBL/GenBank/DDBJ whole genome shotgun (WGS) entry which is preliminary data.</text>
</comment>
<name>A0A4R5Y187_KOCRO</name>
<evidence type="ECO:0008006" key="3">
    <source>
        <dbReference type="Google" id="ProtNLM"/>
    </source>
</evidence>
<dbReference type="GeneID" id="64349101"/>
<organism evidence="1 2">
    <name type="scientific">Kocuria rosea</name>
    <name type="common">Deinococcus erythromyxa</name>
    <name type="synonym">Micrococcus rubens</name>
    <dbReference type="NCBI Taxonomy" id="1275"/>
    <lineage>
        <taxon>Bacteria</taxon>
        <taxon>Bacillati</taxon>
        <taxon>Actinomycetota</taxon>
        <taxon>Actinomycetes</taxon>
        <taxon>Micrococcales</taxon>
        <taxon>Micrococcaceae</taxon>
        <taxon>Kocuria</taxon>
    </lineage>
</organism>
<reference evidence="1 2" key="1">
    <citation type="submission" date="2019-03" db="EMBL/GenBank/DDBJ databases">
        <title>Genome Sequencing and Assembly of Various Microbes Isolated from Partially Reclaimed Soil and Acid Mine Drainage (AMD) Site.</title>
        <authorList>
            <person name="Steinbock B."/>
            <person name="Bechtold R."/>
            <person name="Sevigny J.L."/>
            <person name="Thomas D."/>
            <person name="Cuthill L.R."/>
            <person name="Aveiro Johannsen E.J."/>
            <person name="Thomas K."/>
            <person name="Ghosh A."/>
        </authorList>
    </citation>
    <scope>NUCLEOTIDE SEQUENCE [LARGE SCALE GENOMIC DNA]</scope>
    <source>
        <strain evidence="1 2">S-A3</strain>
    </source>
</reference>
<proteinExistence type="predicted"/>
<dbReference type="Proteomes" id="UP000295163">
    <property type="component" value="Unassembled WGS sequence"/>
</dbReference>
<dbReference type="EMBL" id="SMZT01000011">
    <property type="protein sequence ID" value="TDL38121.1"/>
    <property type="molecule type" value="Genomic_DNA"/>
</dbReference>
<sequence length="166" mass="17676">MTPVHLPSALCRTVVAVITDGPEAVAVARCAVRIATDQDRPLLLLVPMLRSAFTTDAVIADRVHREALREAEAIAARTRPTLEAAGMTAAVQVVWHRSCPFRRAQQVRAIAVAHAGARVGAAVVVTPAQLPVPTVRHGAEVLLVAEAGDSPFSVHRPARSRRLAQL</sequence>
<dbReference type="RefSeq" id="WP_133411552.1">
    <property type="nucleotide sequence ID" value="NZ_SMZT01000011.1"/>
</dbReference>